<name>A0ABR8GWD7_9CYAN</name>
<dbReference type="RefSeq" id="WP_144238122.1">
    <property type="nucleotide sequence ID" value="NZ_JACJTA010000062.1"/>
</dbReference>
<dbReference type="PROSITE" id="PS50943">
    <property type="entry name" value="HTH_CROC1"/>
    <property type="match status" value="1"/>
</dbReference>
<dbReference type="InterPro" id="IPR001387">
    <property type="entry name" value="Cro/C1-type_HTH"/>
</dbReference>
<reference evidence="2 3" key="1">
    <citation type="journal article" date="2020" name="ISME J.">
        <title>Comparative genomics reveals insights into cyanobacterial evolution and habitat adaptation.</title>
        <authorList>
            <person name="Chen M.Y."/>
            <person name="Teng W.K."/>
            <person name="Zhao L."/>
            <person name="Hu C.X."/>
            <person name="Zhou Y.K."/>
            <person name="Han B.P."/>
            <person name="Song L.R."/>
            <person name="Shu W.S."/>
        </authorList>
    </citation>
    <scope>NUCLEOTIDE SEQUENCE [LARGE SCALE GENOMIC DNA]</scope>
    <source>
        <strain evidence="2 3">FACHB-248</strain>
    </source>
</reference>
<evidence type="ECO:0000313" key="2">
    <source>
        <dbReference type="EMBL" id="MBD2607404.1"/>
    </source>
</evidence>
<dbReference type="Proteomes" id="UP000660380">
    <property type="component" value="Unassembled WGS sequence"/>
</dbReference>
<sequence length="114" mass="12645">MEETGTPMQHLADRAGLTRPGLRGMCFVQGNPTESSLIKLARAMGVPPAQLYKLACQNKIENPYNADAIDLFIEGVDTILKAMRKVVEQQPEHQRPSESELLERAIRTVKSLQG</sequence>
<accession>A0ABR8GWD7</accession>
<proteinExistence type="predicted"/>
<gene>
    <name evidence="2" type="ORF">H6G81_23475</name>
</gene>
<protein>
    <submittedName>
        <fullName evidence="2">XRE family transcriptional regulator</fullName>
    </submittedName>
</protein>
<dbReference type="EMBL" id="JACJTA010000062">
    <property type="protein sequence ID" value="MBD2607404.1"/>
    <property type="molecule type" value="Genomic_DNA"/>
</dbReference>
<evidence type="ECO:0000259" key="1">
    <source>
        <dbReference type="PROSITE" id="PS50943"/>
    </source>
</evidence>
<comment type="caution">
    <text evidence="2">The sequence shown here is derived from an EMBL/GenBank/DDBJ whole genome shotgun (WGS) entry which is preliminary data.</text>
</comment>
<keyword evidence="3" id="KW-1185">Reference proteome</keyword>
<evidence type="ECO:0000313" key="3">
    <source>
        <dbReference type="Proteomes" id="UP000660380"/>
    </source>
</evidence>
<feature type="domain" description="HTH cro/C1-type" evidence="1">
    <location>
        <begin position="30"/>
        <end position="51"/>
    </location>
</feature>
<organism evidence="2 3">
    <name type="scientific">Scytonema hofmannii FACHB-248</name>
    <dbReference type="NCBI Taxonomy" id="1842502"/>
    <lineage>
        <taxon>Bacteria</taxon>
        <taxon>Bacillati</taxon>
        <taxon>Cyanobacteriota</taxon>
        <taxon>Cyanophyceae</taxon>
        <taxon>Nostocales</taxon>
        <taxon>Scytonemataceae</taxon>
        <taxon>Scytonema</taxon>
    </lineage>
</organism>